<gene>
    <name evidence="1" type="ORF">DFR67_101258</name>
</gene>
<sequence>MVCCIAAVAVLAVLTRFVVAPLSWIRGTTQDSCTLPTAQYTAQHAEKSGALQ</sequence>
<accession>A0A318RPR2</accession>
<name>A0A318RPR2_WILLI</name>
<dbReference type="AlphaFoldDB" id="A0A318RPR2"/>
<keyword evidence="2" id="KW-1185">Reference proteome</keyword>
<dbReference type="EMBL" id="QJSP01000001">
    <property type="protein sequence ID" value="PYE20867.1"/>
    <property type="molecule type" value="Genomic_DNA"/>
</dbReference>
<protein>
    <submittedName>
        <fullName evidence="1">Uncharacterized protein</fullName>
    </submittedName>
</protein>
<evidence type="ECO:0000313" key="2">
    <source>
        <dbReference type="Proteomes" id="UP000247591"/>
    </source>
</evidence>
<proteinExistence type="predicted"/>
<comment type="caution">
    <text evidence="1">The sequence shown here is derived from an EMBL/GenBank/DDBJ whole genome shotgun (WGS) entry which is preliminary data.</text>
</comment>
<organism evidence="1 2">
    <name type="scientific">Williamsia limnetica</name>
    <dbReference type="NCBI Taxonomy" id="882452"/>
    <lineage>
        <taxon>Bacteria</taxon>
        <taxon>Bacillati</taxon>
        <taxon>Actinomycetota</taxon>
        <taxon>Actinomycetes</taxon>
        <taxon>Mycobacteriales</taxon>
        <taxon>Nocardiaceae</taxon>
        <taxon>Williamsia</taxon>
    </lineage>
</organism>
<reference evidence="1 2" key="1">
    <citation type="submission" date="2018-06" db="EMBL/GenBank/DDBJ databases">
        <title>Genomic Encyclopedia of Type Strains, Phase IV (KMG-IV): sequencing the most valuable type-strain genomes for metagenomic binning, comparative biology and taxonomic classification.</title>
        <authorList>
            <person name="Goeker M."/>
        </authorList>
    </citation>
    <scope>NUCLEOTIDE SEQUENCE [LARGE SCALE GENOMIC DNA]</scope>
    <source>
        <strain evidence="1 2">DSM 45521</strain>
    </source>
</reference>
<evidence type="ECO:0000313" key="1">
    <source>
        <dbReference type="EMBL" id="PYE20867.1"/>
    </source>
</evidence>
<dbReference type="Proteomes" id="UP000247591">
    <property type="component" value="Unassembled WGS sequence"/>
</dbReference>